<dbReference type="Gene3D" id="1.10.3720.10">
    <property type="entry name" value="MetI-like"/>
    <property type="match status" value="1"/>
</dbReference>
<evidence type="ECO:0000259" key="10">
    <source>
        <dbReference type="PROSITE" id="PS50928"/>
    </source>
</evidence>
<evidence type="ECO:0000256" key="6">
    <source>
        <dbReference type="ARBA" id="ARBA00022989"/>
    </source>
</evidence>
<evidence type="ECO:0000256" key="4">
    <source>
        <dbReference type="ARBA" id="ARBA00022519"/>
    </source>
</evidence>
<evidence type="ECO:0000256" key="1">
    <source>
        <dbReference type="ARBA" id="ARBA00004429"/>
    </source>
</evidence>
<comment type="caution">
    <text evidence="11">The sequence shown here is derived from an EMBL/GenBank/DDBJ whole genome shotgun (WGS) entry which is preliminary data.</text>
</comment>
<keyword evidence="4" id="KW-0997">Cell inner membrane</keyword>
<evidence type="ECO:0000313" key="12">
    <source>
        <dbReference type="Proteomes" id="UP000573001"/>
    </source>
</evidence>
<keyword evidence="3" id="KW-1003">Cell membrane</keyword>
<dbReference type="CDD" id="cd06261">
    <property type="entry name" value="TM_PBP2"/>
    <property type="match status" value="1"/>
</dbReference>
<evidence type="ECO:0000256" key="3">
    <source>
        <dbReference type="ARBA" id="ARBA00022475"/>
    </source>
</evidence>
<feature type="transmembrane region" description="Helical" evidence="8">
    <location>
        <begin position="266"/>
        <end position="287"/>
    </location>
</feature>
<keyword evidence="6 8" id="KW-1133">Transmembrane helix</keyword>
<keyword evidence="12" id="KW-1185">Reference proteome</keyword>
<dbReference type="PROSITE" id="PS50928">
    <property type="entry name" value="ABC_TM1"/>
    <property type="match status" value="1"/>
</dbReference>
<dbReference type="PANTHER" id="PTHR43357">
    <property type="entry name" value="INNER MEMBRANE ABC TRANSPORTER PERMEASE PROTEIN YDCV"/>
    <property type="match status" value="1"/>
</dbReference>
<feature type="transmembrane region" description="Helical" evidence="8">
    <location>
        <begin position="227"/>
        <end position="246"/>
    </location>
</feature>
<feature type="transmembrane region" description="Helical" evidence="8">
    <location>
        <begin position="100"/>
        <end position="123"/>
    </location>
</feature>
<feature type="transmembrane region" description="Helical" evidence="8">
    <location>
        <begin position="165"/>
        <end position="186"/>
    </location>
</feature>
<dbReference type="PANTHER" id="PTHR43357:SF4">
    <property type="entry name" value="INNER MEMBRANE ABC TRANSPORTER PERMEASE PROTEIN YDCV"/>
    <property type="match status" value="1"/>
</dbReference>
<evidence type="ECO:0000256" key="5">
    <source>
        <dbReference type="ARBA" id="ARBA00022692"/>
    </source>
</evidence>
<evidence type="ECO:0000256" key="9">
    <source>
        <dbReference type="SAM" id="MobiDB-lite"/>
    </source>
</evidence>
<feature type="transmembrane region" description="Helical" evidence="8">
    <location>
        <begin position="135"/>
        <end position="159"/>
    </location>
</feature>
<dbReference type="InterPro" id="IPR000515">
    <property type="entry name" value="MetI-like"/>
</dbReference>
<organism evidence="11 12">
    <name type="scientific">Curtobacterium pusillum</name>
    <dbReference type="NCBI Taxonomy" id="69373"/>
    <lineage>
        <taxon>Bacteria</taxon>
        <taxon>Bacillati</taxon>
        <taxon>Actinomycetota</taxon>
        <taxon>Actinomycetes</taxon>
        <taxon>Micrococcales</taxon>
        <taxon>Microbacteriaceae</taxon>
        <taxon>Curtobacterium</taxon>
    </lineage>
</organism>
<evidence type="ECO:0000313" key="11">
    <source>
        <dbReference type="EMBL" id="NUU14114.1"/>
    </source>
</evidence>
<feature type="compositionally biased region" description="Low complexity" evidence="9">
    <location>
        <begin position="1"/>
        <end position="10"/>
    </location>
</feature>
<proteinExistence type="inferred from homology"/>
<protein>
    <submittedName>
        <fullName evidence="11">ABC transporter permease subunit</fullName>
    </submittedName>
</protein>
<dbReference type="Proteomes" id="UP000573001">
    <property type="component" value="Unassembled WGS sequence"/>
</dbReference>
<dbReference type="InterPro" id="IPR035906">
    <property type="entry name" value="MetI-like_sf"/>
</dbReference>
<keyword evidence="5 8" id="KW-0812">Transmembrane</keyword>
<dbReference type="EMBL" id="JABMCE010000076">
    <property type="protein sequence ID" value="NUU14114.1"/>
    <property type="molecule type" value="Genomic_DNA"/>
</dbReference>
<feature type="region of interest" description="Disordered" evidence="9">
    <location>
        <begin position="1"/>
        <end position="35"/>
    </location>
</feature>
<comment type="similarity">
    <text evidence="8">Belongs to the binding-protein-dependent transport system permease family.</text>
</comment>
<name>A0ABX2M7R1_9MICO</name>
<evidence type="ECO:0000256" key="8">
    <source>
        <dbReference type="RuleBase" id="RU363032"/>
    </source>
</evidence>
<feature type="transmembrane region" description="Helical" evidence="8">
    <location>
        <begin position="45"/>
        <end position="68"/>
    </location>
</feature>
<evidence type="ECO:0000256" key="7">
    <source>
        <dbReference type="ARBA" id="ARBA00023136"/>
    </source>
</evidence>
<gene>
    <name evidence="11" type="ORF">HP507_09765</name>
</gene>
<reference evidence="11 12" key="1">
    <citation type="submission" date="2020-05" db="EMBL/GenBank/DDBJ databases">
        <title>Genome Sequencing of Type Strains.</title>
        <authorList>
            <person name="Lemaire J.F."/>
            <person name="Inderbitzin P."/>
            <person name="Gregorio O.A."/>
            <person name="Collins S.B."/>
            <person name="Wespe N."/>
            <person name="Knight-Connoni V."/>
        </authorList>
    </citation>
    <scope>NUCLEOTIDE SEQUENCE [LARGE SCALE GENOMIC DNA]</scope>
    <source>
        <strain evidence="11 12">ATCC 19096</strain>
    </source>
</reference>
<comment type="subcellular location">
    <subcellularLocation>
        <location evidence="1">Cell inner membrane</location>
        <topology evidence="1">Multi-pass membrane protein</topology>
    </subcellularLocation>
    <subcellularLocation>
        <location evidence="8">Cell membrane</location>
        <topology evidence="8">Multi-pass membrane protein</topology>
    </subcellularLocation>
</comment>
<dbReference type="SUPFAM" id="SSF161098">
    <property type="entry name" value="MetI-like"/>
    <property type="match status" value="1"/>
</dbReference>
<dbReference type="Pfam" id="PF00528">
    <property type="entry name" value="BPD_transp_1"/>
    <property type="match status" value="1"/>
</dbReference>
<keyword evidence="2 8" id="KW-0813">Transport</keyword>
<sequence>MSAATSGTSRRSGRSRPSRRSRPSGRPGGATRVPRFGAAPSRVTAAIVLIVIGLVFAVPLVALAQFTFRQGTDGGLTFAHYSAITDPINASTYQPVFDGLGASLLIAVITVAIVLLVLLPAQIVTALRYPRLRRVLEFVCIVPITVPVVVLVVGFIPVYQVVAQVFGSGAWTLSFAIGVVALPFAFRPIAAAITATDLTVLSEAARSLGASWWAVTWRVLLPNLRRGITAACFLTITVVLGEYTLASFLSRTTFQTALVLVQQTDPYVAAIFSLGALVFGFLLLVVIGRIGTRRSGTGARQRRRRKESA</sequence>
<keyword evidence="7 8" id="KW-0472">Membrane</keyword>
<accession>A0ABX2M7R1</accession>
<feature type="compositionally biased region" description="Basic residues" evidence="9">
    <location>
        <begin position="11"/>
        <end position="23"/>
    </location>
</feature>
<feature type="domain" description="ABC transmembrane type-1" evidence="10">
    <location>
        <begin position="100"/>
        <end position="287"/>
    </location>
</feature>
<evidence type="ECO:0000256" key="2">
    <source>
        <dbReference type="ARBA" id="ARBA00022448"/>
    </source>
</evidence>